<evidence type="ECO:0000313" key="2">
    <source>
        <dbReference type="EMBL" id="SIS89233.1"/>
    </source>
</evidence>
<dbReference type="AlphaFoldDB" id="A0A1N7MSY1"/>
<keyword evidence="1" id="KW-0732">Signal</keyword>
<accession>A0A1N7MSY1</accession>
<organism evidence="2 3">
    <name type="scientific">Phaeovulum vinaykumarii</name>
    <dbReference type="NCBI Taxonomy" id="407234"/>
    <lineage>
        <taxon>Bacteria</taxon>
        <taxon>Pseudomonadati</taxon>
        <taxon>Pseudomonadota</taxon>
        <taxon>Alphaproteobacteria</taxon>
        <taxon>Rhodobacterales</taxon>
        <taxon>Paracoccaceae</taxon>
        <taxon>Phaeovulum</taxon>
    </lineage>
</organism>
<name>A0A1N7MSY1_9RHOB</name>
<gene>
    <name evidence="2" type="ORF">SAMN05421795_109109</name>
</gene>
<evidence type="ECO:0000313" key="3">
    <source>
        <dbReference type="Proteomes" id="UP000186098"/>
    </source>
</evidence>
<dbReference type="STRING" id="407234.SAMN05421795_109109"/>
<keyword evidence="3" id="KW-1185">Reference proteome</keyword>
<protein>
    <submittedName>
        <fullName evidence="2">Uncharacterized protein</fullName>
    </submittedName>
</protein>
<sequence length="58" mass="6148">MSRKDAHAFAASLAATLMVSIVVFQAGDGTYGAVPADEIDGDEVVIVSEYDPFQIMAR</sequence>
<evidence type="ECO:0000256" key="1">
    <source>
        <dbReference type="SAM" id="SignalP"/>
    </source>
</evidence>
<proteinExistence type="predicted"/>
<reference evidence="3" key="1">
    <citation type="submission" date="2017-01" db="EMBL/GenBank/DDBJ databases">
        <authorList>
            <person name="Varghese N."/>
            <person name="Submissions S."/>
        </authorList>
    </citation>
    <scope>NUCLEOTIDE SEQUENCE [LARGE SCALE GENOMIC DNA]</scope>
    <source>
        <strain evidence="3">DSM 18714</strain>
    </source>
</reference>
<dbReference type="Proteomes" id="UP000186098">
    <property type="component" value="Unassembled WGS sequence"/>
</dbReference>
<feature type="signal peptide" evidence="1">
    <location>
        <begin position="1"/>
        <end position="26"/>
    </location>
</feature>
<feature type="chain" id="PRO_5012907623" evidence="1">
    <location>
        <begin position="27"/>
        <end position="58"/>
    </location>
</feature>
<dbReference type="RefSeq" id="WP_170109393.1">
    <property type="nucleotide sequence ID" value="NZ_FTOM01000009.1"/>
</dbReference>
<dbReference type="EMBL" id="FTOM01000009">
    <property type="protein sequence ID" value="SIS89233.1"/>
    <property type="molecule type" value="Genomic_DNA"/>
</dbReference>